<dbReference type="EMBL" id="JAVRRD010000016">
    <property type="protein sequence ID" value="KAK5050766.1"/>
    <property type="molecule type" value="Genomic_DNA"/>
</dbReference>
<feature type="region of interest" description="Disordered" evidence="4">
    <location>
        <begin position="30"/>
        <end position="61"/>
    </location>
</feature>
<gene>
    <name evidence="6" type="ORF">LTR84_003325</name>
</gene>
<dbReference type="GeneID" id="89971512"/>
<comment type="similarity">
    <text evidence="1">Belongs to the glycosyltransferase 25 family.</text>
</comment>
<comment type="caution">
    <text evidence="6">The sequence shown here is derived from an EMBL/GenBank/DDBJ whole genome shotgun (WGS) entry which is preliminary data.</text>
</comment>
<keyword evidence="2" id="KW-0328">Glycosyltransferase</keyword>
<dbReference type="RefSeq" id="XP_064705266.1">
    <property type="nucleotide sequence ID" value="XM_064846913.1"/>
</dbReference>
<proteinExistence type="inferred from homology"/>
<dbReference type="PANTHER" id="PTHR10730">
    <property type="entry name" value="PROCOLLAGEN-LYSINE,2-OXOGLUTARATE 5-DIOXYGENASE/GLYCOSYLTRANSFERASE 25 FAMILY MEMBER"/>
    <property type="match status" value="1"/>
</dbReference>
<dbReference type="CDD" id="cd06532">
    <property type="entry name" value="Glyco_transf_25"/>
    <property type="match status" value="1"/>
</dbReference>
<dbReference type="InterPro" id="IPR002654">
    <property type="entry name" value="Glyco_trans_25"/>
</dbReference>
<dbReference type="Pfam" id="PF01755">
    <property type="entry name" value="Glyco_transf_25"/>
    <property type="match status" value="1"/>
</dbReference>
<evidence type="ECO:0000313" key="7">
    <source>
        <dbReference type="Proteomes" id="UP001358417"/>
    </source>
</evidence>
<evidence type="ECO:0000256" key="1">
    <source>
        <dbReference type="ARBA" id="ARBA00006721"/>
    </source>
</evidence>
<dbReference type="PANTHER" id="PTHR10730:SF53">
    <property type="entry name" value="GLYCOSYLTRANSFERASE 25 FAMILY MEMBER"/>
    <property type="match status" value="1"/>
</dbReference>
<evidence type="ECO:0000259" key="5">
    <source>
        <dbReference type="Pfam" id="PF01755"/>
    </source>
</evidence>
<reference evidence="6 7" key="1">
    <citation type="submission" date="2023-08" db="EMBL/GenBank/DDBJ databases">
        <title>Black Yeasts Isolated from many extreme environments.</title>
        <authorList>
            <person name="Coleine C."/>
            <person name="Stajich J.E."/>
            <person name="Selbmann L."/>
        </authorList>
    </citation>
    <scope>NUCLEOTIDE SEQUENCE [LARGE SCALE GENOMIC DNA]</scope>
    <source>
        <strain evidence="6 7">CCFEE 5792</strain>
    </source>
</reference>
<organism evidence="6 7">
    <name type="scientific">Exophiala bonariae</name>
    <dbReference type="NCBI Taxonomy" id="1690606"/>
    <lineage>
        <taxon>Eukaryota</taxon>
        <taxon>Fungi</taxon>
        <taxon>Dikarya</taxon>
        <taxon>Ascomycota</taxon>
        <taxon>Pezizomycotina</taxon>
        <taxon>Eurotiomycetes</taxon>
        <taxon>Chaetothyriomycetidae</taxon>
        <taxon>Chaetothyriales</taxon>
        <taxon>Herpotrichiellaceae</taxon>
        <taxon>Exophiala</taxon>
    </lineage>
</organism>
<accession>A0AAV9N6N4</accession>
<feature type="domain" description="Glycosyl transferase family 25" evidence="5">
    <location>
        <begin position="79"/>
        <end position="293"/>
    </location>
</feature>
<dbReference type="Proteomes" id="UP001358417">
    <property type="component" value="Unassembled WGS sequence"/>
</dbReference>
<evidence type="ECO:0000256" key="2">
    <source>
        <dbReference type="ARBA" id="ARBA00022676"/>
    </source>
</evidence>
<feature type="compositionally biased region" description="Acidic residues" evidence="4">
    <location>
        <begin position="410"/>
        <end position="426"/>
    </location>
</feature>
<name>A0AAV9N6N4_9EURO</name>
<keyword evidence="7" id="KW-1185">Reference proteome</keyword>
<evidence type="ECO:0000256" key="4">
    <source>
        <dbReference type="SAM" id="MobiDB-lite"/>
    </source>
</evidence>
<protein>
    <recommendedName>
        <fullName evidence="5">Glycosyl transferase family 25 domain-containing protein</fullName>
    </recommendedName>
</protein>
<dbReference type="AlphaFoldDB" id="A0AAV9N6N4"/>
<evidence type="ECO:0000313" key="6">
    <source>
        <dbReference type="EMBL" id="KAK5050766.1"/>
    </source>
</evidence>
<keyword evidence="3" id="KW-0808">Transferase</keyword>
<dbReference type="GO" id="GO:0016740">
    <property type="term" value="F:transferase activity"/>
    <property type="evidence" value="ECO:0007669"/>
    <property type="project" value="UniProtKB-KW"/>
</dbReference>
<dbReference type="InterPro" id="IPR050757">
    <property type="entry name" value="Collagen_mod_GT25"/>
</dbReference>
<feature type="region of interest" description="Disordered" evidence="4">
    <location>
        <begin position="401"/>
        <end position="426"/>
    </location>
</feature>
<evidence type="ECO:0000256" key="3">
    <source>
        <dbReference type="ARBA" id="ARBA00022679"/>
    </source>
</evidence>
<sequence length="426" mass="48152">MLSTTPVRQNFLIVAALITFVLLYTSFRTPSPESDSLSYPDVDDDLDETARQKPPKPHHDTFVKDKMLQHIQNETLGFQEIYMISLPTRTDKRDTFAMQAALSSIKYTQIDGVEGQMVPAKALPHTMNQAVNAIGCWRAHLNVLQKIVHEDVASALIFEDDADWDVSLKSQLVQFARGSRYISNTTHAEKAHSPYGDHWDILWIGHCGTWYHEEDNRRMFVIPNDPTVEPPSYRQNVDEPDMEHWQGGPSGDNQTRIVFNSKGGICTAAYAISQQGARKALYHMSMMPYNSPVDWGYANMCMDKSVNYTCISVFPQIIGVSRPTGHTSKNSDIGYGDDDARTVEEARSQHIVYSTRLNMDRLLRGETIFDSQFPEITGAEMHIEEIGAAVGHIEVLRVEDLPKPKSKEGEEADVEVEWEKEEEGIE</sequence>